<dbReference type="PANTHER" id="PTHR38790">
    <property type="entry name" value="2EXR DOMAIN-CONTAINING PROTEIN-RELATED"/>
    <property type="match status" value="1"/>
</dbReference>
<feature type="compositionally biased region" description="Polar residues" evidence="1">
    <location>
        <begin position="1073"/>
        <end position="1094"/>
    </location>
</feature>
<proteinExistence type="predicted"/>
<feature type="domain" description="DUF7730" evidence="3">
    <location>
        <begin position="859"/>
        <end position="980"/>
    </location>
</feature>
<organism evidence="4 5">
    <name type="scientific">Fusarium equiseti</name>
    <name type="common">Fusarium scirpi</name>
    <dbReference type="NCBI Taxonomy" id="61235"/>
    <lineage>
        <taxon>Eukaryota</taxon>
        <taxon>Fungi</taxon>
        <taxon>Dikarya</taxon>
        <taxon>Ascomycota</taxon>
        <taxon>Pezizomycotina</taxon>
        <taxon>Sordariomycetes</taxon>
        <taxon>Hypocreomycetidae</taxon>
        <taxon>Hypocreales</taxon>
        <taxon>Nectriaceae</taxon>
        <taxon>Fusarium</taxon>
        <taxon>Fusarium incarnatum-equiseti species complex</taxon>
    </lineage>
</organism>
<dbReference type="EMBL" id="CAJSTJ010000143">
    <property type="protein sequence ID" value="CAG7561773.1"/>
    <property type="molecule type" value="Genomic_DNA"/>
</dbReference>
<protein>
    <recommendedName>
        <fullName evidence="3">DUF7730 domain-containing protein</fullName>
    </recommendedName>
</protein>
<feature type="domain" description="DUF7730" evidence="3">
    <location>
        <begin position="435"/>
        <end position="488"/>
    </location>
</feature>
<evidence type="ECO:0000313" key="4">
    <source>
        <dbReference type="EMBL" id="CAG7561773.1"/>
    </source>
</evidence>
<feature type="region of interest" description="Disordered" evidence="1">
    <location>
        <begin position="1067"/>
        <end position="1124"/>
    </location>
</feature>
<dbReference type="InterPro" id="IPR056632">
    <property type="entry name" value="DUF7730"/>
</dbReference>
<name>A0A8J2NEH4_FUSEQ</name>
<sequence>MTGFRYFLYLLAFGLIFVSLVEALDLNTFSGQANALSRQRKKALGQYRAKEEILPMRMSVQANADEDEDDELSCSKKKGCKKGCCGLLNEKGVAVCGTGPKFCGDDCTSECDYKSECDPGWGLQYSNFTECPLNVCCSEYGFCGTLLPPLPTATVTPSSVPRGSPKDCRSWYYTTGGETCRMLAQVFGTFSEKEFIAMNPTVMDDCDEIEDNRWYCIATPDTPTTRTAERPTPTSRATKGKFGKGRKASELPMLPEPRHSLTPSPSKEDVSLSKQNAPIFTRLPPEIRHEILLQAFGGRTVHIDLVYDHALNPLLRKNPADHYGGNTDRYLDRDKPECWQWHGCVCHRKPSNVCRMFGQKESRILDPSGGPTGDVWPPLYPQDPTSGLGEDMYRWWYLEEPGEDNCCKGYAIRCGDHVDPRVKGTPGSCWIGAMGWLLACRKTYAEGIEVLYGTNTIHMASKPLLTKLPRLIPSQRLQTMNALEIVWEPDVYIPPGGHRRRGTYDWRLLQEQVPQIHDIILQTFPHVRRLHLAFNIRNSVSNKPDLNDMVLGWDEFATALASKGNLQAPITISLTSTSWKVLYDKARQNAVNKDSCHSELRDQFWRWTNGECALAPFTRSTETWGKIDGATKENGYWIIRGDKDDDRRLELLAMIERLRVWIADKRSKGKKNVKEEDPKPEPDIPFFLNTAKQLLHISSTSIEAQDATIFSRLPAEIRREILIKAFGACRVHMDLFYGHPYISTRGDNGHPQGAHYNGVYDISKPKCWQWRGCVCHRTLSPYVQSRADNIAKIWPTDDGSGDPYSPYPSWNLGEERSRLWESDEPGDDTCFKGFAYQCGTYKFGEETIEDSNVCWIGAMGWLLTCHQAYIEDVEVLYSTNTIFISSEALLTRLPRSIPTPPRLLFLRSLEIVWNLETVDLPRGLALHRPNKKGIHQGRLKQILEIILDSLFEARRLHFALVLRTAFGEQFYLDNTLHLLDAFAESLCRLKTLKVPLQVSITSTIYKQLYKQAKRVAINKTVVKPDVEFQFWRFINGKCALAPRDPEVYCKIDGATVETGYWIVRGDKDDDTAHQGQPSGMTHVLSDSNPPATQTPSPPGDLVPGEGSDANDTDSLSQSDTSSSTASVSASILEYRRIHGRTYHSDKFTNDYVFPNDEQQLQSVDISHHYLTLLLDGDLFLAPVKEDVQRVLDVGTGSGIWAIDFGDQFPSAEVIGTDLSPCQPQWVPPNVRFEVDDATESWTWNDNHFDFIHLRYLFGAIPDWNHIFEQGYRCCAPGGWIESVEADVRIRSDDGTADLAPVWKTCDKMYEEGGKILNRSFFVSELQEEGIKKAGFVDVRVVDYKIPIGGWPKDPKLAEIGRFVQQTLENDLEGYSFVLWNHVLKWPDDEYQIFLMQIRQALRNRKVHSYIMTRYVYGRKPE</sequence>
<dbReference type="Pfam" id="PF24864">
    <property type="entry name" value="DUF7730"/>
    <property type="match status" value="2"/>
</dbReference>
<dbReference type="Pfam" id="PF13489">
    <property type="entry name" value="Methyltransf_23"/>
    <property type="match status" value="1"/>
</dbReference>
<dbReference type="CDD" id="cd00035">
    <property type="entry name" value="ChtBD1"/>
    <property type="match status" value="1"/>
</dbReference>
<accession>A0A8J2NEH4</accession>
<feature type="region of interest" description="Disordered" evidence="1">
    <location>
        <begin position="220"/>
        <end position="272"/>
    </location>
</feature>
<feature type="chain" id="PRO_5035275223" description="DUF7730 domain-containing protein" evidence="2">
    <location>
        <begin position="24"/>
        <end position="1421"/>
    </location>
</feature>
<gene>
    <name evidence="4" type="ORF">FEQUK3_LOCUS7478</name>
</gene>
<feature type="signal peptide" evidence="2">
    <location>
        <begin position="1"/>
        <end position="23"/>
    </location>
</feature>
<feature type="compositionally biased region" description="Low complexity" evidence="1">
    <location>
        <begin position="1112"/>
        <end position="1124"/>
    </location>
</feature>
<keyword evidence="2" id="KW-0732">Signal</keyword>
<dbReference type="CDD" id="cd02440">
    <property type="entry name" value="AdoMet_MTases"/>
    <property type="match status" value="1"/>
</dbReference>
<feature type="compositionally biased region" description="Low complexity" evidence="1">
    <location>
        <begin position="220"/>
        <end position="237"/>
    </location>
</feature>
<evidence type="ECO:0000313" key="5">
    <source>
        <dbReference type="Proteomes" id="UP000693738"/>
    </source>
</evidence>
<evidence type="ECO:0000256" key="1">
    <source>
        <dbReference type="SAM" id="MobiDB-lite"/>
    </source>
</evidence>
<comment type="caution">
    <text evidence="4">The sequence shown here is derived from an EMBL/GenBank/DDBJ whole genome shotgun (WGS) entry which is preliminary data.</text>
</comment>
<dbReference type="Proteomes" id="UP000693738">
    <property type="component" value="Unassembled WGS sequence"/>
</dbReference>
<dbReference type="PANTHER" id="PTHR38790:SF4">
    <property type="entry name" value="2EXR DOMAIN-CONTAINING PROTEIN"/>
    <property type="match status" value="1"/>
</dbReference>
<evidence type="ECO:0000256" key="2">
    <source>
        <dbReference type="SAM" id="SignalP"/>
    </source>
</evidence>
<evidence type="ECO:0000259" key="3">
    <source>
        <dbReference type="Pfam" id="PF24864"/>
    </source>
</evidence>
<reference evidence="4" key="1">
    <citation type="submission" date="2021-05" db="EMBL/GenBank/DDBJ databases">
        <authorList>
            <person name="Khan N."/>
        </authorList>
    </citation>
    <scope>NUCLEOTIDE SEQUENCE</scope>
</reference>